<proteinExistence type="predicted"/>
<keyword evidence="3" id="KW-1185">Reference proteome</keyword>
<accession>A0A8J2YT61</accession>
<reference evidence="2" key="1">
    <citation type="journal article" date="2014" name="Int. J. Syst. Evol. Microbiol.">
        <title>Complete genome sequence of Corynebacterium casei LMG S-19264T (=DSM 44701T), isolated from a smear-ripened cheese.</title>
        <authorList>
            <consortium name="US DOE Joint Genome Institute (JGI-PGF)"/>
            <person name="Walter F."/>
            <person name="Albersmeier A."/>
            <person name="Kalinowski J."/>
            <person name="Ruckert C."/>
        </authorList>
    </citation>
    <scope>NUCLEOTIDE SEQUENCE</scope>
    <source>
        <strain evidence="2">CGMCC 1.15725</strain>
    </source>
</reference>
<evidence type="ECO:0000259" key="1">
    <source>
        <dbReference type="Pfam" id="PF05683"/>
    </source>
</evidence>
<feature type="domain" description="Fe-S hydro-lyase tartrate dehydratase beta-type catalytic" evidence="1">
    <location>
        <begin position="1"/>
        <end position="28"/>
    </location>
</feature>
<sequence length="44" mass="4709">MEAIYEFAAQDMPVTVAVTPDGDSIHASGPGTWRRPVFETSSAI</sequence>
<dbReference type="AlphaFoldDB" id="A0A8J2YT61"/>
<dbReference type="GO" id="GO:0016836">
    <property type="term" value="F:hydro-lyase activity"/>
    <property type="evidence" value="ECO:0007669"/>
    <property type="project" value="InterPro"/>
</dbReference>
<evidence type="ECO:0000313" key="3">
    <source>
        <dbReference type="Proteomes" id="UP000646365"/>
    </source>
</evidence>
<gene>
    <name evidence="2" type="ORF">GCM10011611_21270</name>
</gene>
<dbReference type="Pfam" id="PF05683">
    <property type="entry name" value="Fumerase_C"/>
    <property type="match status" value="1"/>
</dbReference>
<comment type="caution">
    <text evidence="2">The sequence shown here is derived from an EMBL/GenBank/DDBJ whole genome shotgun (WGS) entry which is preliminary data.</text>
</comment>
<protein>
    <recommendedName>
        <fullName evidence="1">Fe-S hydro-lyase tartrate dehydratase beta-type catalytic domain-containing protein</fullName>
    </recommendedName>
</protein>
<dbReference type="InterPro" id="IPR004647">
    <property type="entry name" value="Fe-S_hydro-lyase_TtdB-typ_cat"/>
</dbReference>
<organism evidence="2 3">
    <name type="scientific">Aliidongia dinghuensis</name>
    <dbReference type="NCBI Taxonomy" id="1867774"/>
    <lineage>
        <taxon>Bacteria</taxon>
        <taxon>Pseudomonadati</taxon>
        <taxon>Pseudomonadota</taxon>
        <taxon>Alphaproteobacteria</taxon>
        <taxon>Rhodospirillales</taxon>
        <taxon>Dongiaceae</taxon>
        <taxon>Aliidongia</taxon>
    </lineage>
</organism>
<reference evidence="2" key="2">
    <citation type="submission" date="2020-09" db="EMBL/GenBank/DDBJ databases">
        <authorList>
            <person name="Sun Q."/>
            <person name="Zhou Y."/>
        </authorList>
    </citation>
    <scope>NUCLEOTIDE SEQUENCE</scope>
    <source>
        <strain evidence="2">CGMCC 1.15725</strain>
    </source>
</reference>
<evidence type="ECO:0000313" key="2">
    <source>
        <dbReference type="EMBL" id="GGF15237.1"/>
    </source>
</evidence>
<dbReference type="Proteomes" id="UP000646365">
    <property type="component" value="Unassembled WGS sequence"/>
</dbReference>
<dbReference type="EMBL" id="BMJQ01000005">
    <property type="protein sequence ID" value="GGF15237.1"/>
    <property type="molecule type" value="Genomic_DNA"/>
</dbReference>
<name>A0A8J2YT61_9PROT</name>